<dbReference type="Gene3D" id="1.10.3720.10">
    <property type="entry name" value="MetI-like"/>
    <property type="match status" value="1"/>
</dbReference>
<keyword evidence="7 9" id="KW-1133">Transmembrane helix</keyword>
<evidence type="ECO:0000256" key="5">
    <source>
        <dbReference type="ARBA" id="ARBA00022475"/>
    </source>
</evidence>
<dbReference type="RefSeq" id="WP_128700248.1">
    <property type="nucleotide sequence ID" value="NZ_CP019384.1"/>
</dbReference>
<name>A0A410P5G5_VELA1</name>
<dbReference type="OrthoDB" id="9785113at2"/>
<dbReference type="PANTHER" id="PTHR43470:SF3">
    <property type="entry name" value="PHOSPHATE TRANSPORT SYSTEM PERMEASE PROTEIN PSTA-RELATED"/>
    <property type="match status" value="1"/>
</dbReference>
<dbReference type="KEGG" id="vai:BU251_06655"/>
<evidence type="ECO:0000256" key="7">
    <source>
        <dbReference type="ARBA" id="ARBA00022989"/>
    </source>
</evidence>
<evidence type="ECO:0000259" key="10">
    <source>
        <dbReference type="PROSITE" id="PS50928"/>
    </source>
</evidence>
<feature type="transmembrane region" description="Helical" evidence="9">
    <location>
        <begin position="15"/>
        <end position="39"/>
    </location>
</feature>
<reference evidence="11 12" key="1">
    <citation type="submission" date="2017-01" db="EMBL/GenBank/DDBJ databases">
        <title>First insights into the biology of 'candidatus Vampirococcus archaeovorus'.</title>
        <authorList>
            <person name="Kizina J."/>
            <person name="Jordan S."/>
            <person name="Stueber K."/>
            <person name="Reinhardt R."/>
            <person name="Harder J."/>
        </authorList>
    </citation>
    <scope>NUCLEOTIDE SEQUENCE [LARGE SCALE GENOMIC DNA]</scope>
    <source>
        <strain evidence="11 12">LiM</strain>
    </source>
</reference>
<evidence type="ECO:0000313" key="11">
    <source>
        <dbReference type="EMBL" id="QAT17419.1"/>
    </source>
</evidence>
<keyword evidence="6 9" id="KW-0812">Transmembrane</keyword>
<dbReference type="SUPFAM" id="SSF161098">
    <property type="entry name" value="MetI-like"/>
    <property type="match status" value="1"/>
</dbReference>
<dbReference type="Proteomes" id="UP000287243">
    <property type="component" value="Chromosome"/>
</dbReference>
<accession>A0A410P5G5</accession>
<gene>
    <name evidence="11" type="ORF">BU251_06655</name>
</gene>
<evidence type="ECO:0000313" key="12">
    <source>
        <dbReference type="Proteomes" id="UP000287243"/>
    </source>
</evidence>
<evidence type="ECO:0000256" key="2">
    <source>
        <dbReference type="ARBA" id="ARBA00007069"/>
    </source>
</evidence>
<dbReference type="AlphaFoldDB" id="A0A410P5G5"/>
<dbReference type="CDD" id="cd06261">
    <property type="entry name" value="TM_PBP2"/>
    <property type="match status" value="1"/>
</dbReference>
<dbReference type="PROSITE" id="PS50928">
    <property type="entry name" value="ABC_TM1"/>
    <property type="match status" value="1"/>
</dbReference>
<feature type="transmembrane region" description="Helical" evidence="9">
    <location>
        <begin position="187"/>
        <end position="208"/>
    </location>
</feature>
<keyword evidence="5 9" id="KW-1003">Cell membrane</keyword>
<feature type="transmembrane region" description="Helical" evidence="9">
    <location>
        <begin position="257"/>
        <end position="277"/>
    </location>
</feature>
<keyword evidence="8 9" id="KW-0472">Membrane</keyword>
<evidence type="ECO:0000256" key="1">
    <source>
        <dbReference type="ARBA" id="ARBA00004651"/>
    </source>
</evidence>
<evidence type="ECO:0000256" key="8">
    <source>
        <dbReference type="ARBA" id="ARBA00023136"/>
    </source>
</evidence>
<feature type="domain" description="ABC transmembrane type-1" evidence="10">
    <location>
        <begin position="68"/>
        <end position="274"/>
    </location>
</feature>
<keyword evidence="4" id="KW-0813">Transport</keyword>
<dbReference type="EMBL" id="CP019384">
    <property type="protein sequence ID" value="QAT17419.1"/>
    <property type="molecule type" value="Genomic_DNA"/>
</dbReference>
<evidence type="ECO:0000256" key="3">
    <source>
        <dbReference type="ARBA" id="ARBA00016864"/>
    </source>
</evidence>
<feature type="transmembrane region" description="Helical" evidence="9">
    <location>
        <begin position="105"/>
        <end position="129"/>
    </location>
</feature>
<evidence type="ECO:0000256" key="9">
    <source>
        <dbReference type="RuleBase" id="RU363043"/>
    </source>
</evidence>
<comment type="subcellular location">
    <subcellularLocation>
        <location evidence="1 9">Cell membrane</location>
        <topology evidence="1 9">Multi-pass membrane protein</topology>
    </subcellularLocation>
</comment>
<evidence type="ECO:0000256" key="6">
    <source>
        <dbReference type="ARBA" id="ARBA00022692"/>
    </source>
</evidence>
<feature type="transmembrane region" description="Helical" evidence="9">
    <location>
        <begin position="64"/>
        <end position="93"/>
    </location>
</feature>
<dbReference type="NCBIfam" id="TIGR00974">
    <property type="entry name" value="3a0107s02c"/>
    <property type="match status" value="1"/>
</dbReference>
<dbReference type="PANTHER" id="PTHR43470">
    <property type="entry name" value="PHOSPHATE TRANSPORT SYSTEM PERMEASE PROTEIN PSTA-RELATED"/>
    <property type="match status" value="1"/>
</dbReference>
<dbReference type="GO" id="GO:0035435">
    <property type="term" value="P:phosphate ion transmembrane transport"/>
    <property type="evidence" value="ECO:0007669"/>
    <property type="project" value="InterPro"/>
</dbReference>
<organism evidence="11 12">
    <name type="scientific">Velamenicoccus archaeovorus</name>
    <dbReference type="NCBI Taxonomy" id="1930593"/>
    <lineage>
        <taxon>Bacteria</taxon>
        <taxon>Pseudomonadati</taxon>
        <taxon>Candidatus Omnitrophota</taxon>
        <taxon>Candidatus Velamenicoccus</taxon>
    </lineage>
</organism>
<protein>
    <recommendedName>
        <fullName evidence="3 9">Phosphate transport system permease protein PstA</fullName>
    </recommendedName>
</protein>
<proteinExistence type="inferred from homology"/>
<dbReference type="GO" id="GO:0005315">
    <property type="term" value="F:phosphate transmembrane transporter activity"/>
    <property type="evidence" value="ECO:0007669"/>
    <property type="project" value="InterPro"/>
</dbReference>
<dbReference type="InterPro" id="IPR035906">
    <property type="entry name" value="MetI-like_sf"/>
</dbReference>
<keyword evidence="12" id="KW-1185">Reference proteome</keyword>
<sequence length="287" mass="31404">MRWNNLISVAAKEKIAFGALFFITLFILAPVVVVLWIIFKNGISAINWEFLTAMPKEGMRAGGIFPAIVGTLYLVVGATVCSLPLGILAAIYLSEYAKENALTRLINLAIVNLSGVPSVVYGLFGFSLFVVFLKFGASIVAGSLTLAIMNLPVIITSTRESLKAVPDYFREVGLSLGASRWQTVRHAVLPFALPGILTGTILSIARAAGETAPILFTVAAFYIPHLPHSVFDQAMALPYHLYIIATQIPNIPNSYRYGTALVLILMVLLMNLVAIIIRSKFRRKYKW</sequence>
<dbReference type="InterPro" id="IPR000515">
    <property type="entry name" value="MetI-like"/>
</dbReference>
<evidence type="ECO:0000256" key="4">
    <source>
        <dbReference type="ARBA" id="ARBA00022448"/>
    </source>
</evidence>
<dbReference type="InterPro" id="IPR005672">
    <property type="entry name" value="Phosphate_PstA"/>
</dbReference>
<feature type="transmembrane region" description="Helical" evidence="9">
    <location>
        <begin position="135"/>
        <end position="155"/>
    </location>
</feature>
<dbReference type="Pfam" id="PF00528">
    <property type="entry name" value="BPD_transp_1"/>
    <property type="match status" value="1"/>
</dbReference>
<dbReference type="GO" id="GO:0005886">
    <property type="term" value="C:plasma membrane"/>
    <property type="evidence" value="ECO:0007669"/>
    <property type="project" value="UniProtKB-SubCell"/>
</dbReference>
<comment type="similarity">
    <text evidence="2 9">Belongs to the binding-protein-dependent transport system permease family. CysTW subfamily.</text>
</comment>